<evidence type="ECO:0000313" key="3">
    <source>
        <dbReference type="EMBL" id="OCK74130.1"/>
    </source>
</evidence>
<feature type="region of interest" description="Disordered" evidence="1">
    <location>
        <begin position="104"/>
        <end position="125"/>
    </location>
</feature>
<evidence type="ECO:0000259" key="2">
    <source>
        <dbReference type="Pfam" id="PF12550"/>
    </source>
</evidence>
<dbReference type="InterPro" id="IPR022210">
    <property type="entry name" value="TF_GCR1-like"/>
</dbReference>
<dbReference type="EMBL" id="KV745551">
    <property type="protein sequence ID" value="OCK74130.1"/>
    <property type="molecule type" value="Genomic_DNA"/>
</dbReference>
<sequence>MGVGLAAAQAGDKIAILVRSEEPFVIRSNELSDTEGSFTLIRRAYLRADSAQLELLMSGSLTFRLEPYPAPAAARQLAAPLSLSLSLARSSRYASARVCASAAASTAPSPRPDADAELEVEPEQQQPPLYRISRAVKTVDRLWREWTVGLGGGPSIRMLDAR</sequence>
<reference evidence="3 4" key="1">
    <citation type="journal article" date="2016" name="Nat. Commun.">
        <title>Ectomycorrhizal ecology is imprinted in the genome of the dominant symbiotic fungus Cenococcum geophilum.</title>
        <authorList>
            <consortium name="DOE Joint Genome Institute"/>
            <person name="Peter M."/>
            <person name="Kohler A."/>
            <person name="Ohm R.A."/>
            <person name="Kuo A."/>
            <person name="Krutzmann J."/>
            <person name="Morin E."/>
            <person name="Arend M."/>
            <person name="Barry K.W."/>
            <person name="Binder M."/>
            <person name="Choi C."/>
            <person name="Clum A."/>
            <person name="Copeland A."/>
            <person name="Grisel N."/>
            <person name="Haridas S."/>
            <person name="Kipfer T."/>
            <person name="LaButti K."/>
            <person name="Lindquist E."/>
            <person name="Lipzen A."/>
            <person name="Maire R."/>
            <person name="Meier B."/>
            <person name="Mihaltcheva S."/>
            <person name="Molinier V."/>
            <person name="Murat C."/>
            <person name="Poggeler S."/>
            <person name="Quandt C.A."/>
            <person name="Sperisen C."/>
            <person name="Tritt A."/>
            <person name="Tisserant E."/>
            <person name="Crous P.W."/>
            <person name="Henrissat B."/>
            <person name="Nehls U."/>
            <person name="Egli S."/>
            <person name="Spatafora J.W."/>
            <person name="Grigoriev I.V."/>
            <person name="Martin F.M."/>
        </authorList>
    </citation>
    <scope>NUCLEOTIDE SEQUENCE [LARGE SCALE GENOMIC DNA]</scope>
    <source>
        <strain evidence="3 4">CBS 459.81</strain>
    </source>
</reference>
<feature type="domain" description="Transcription activator GCR1-like" evidence="2">
    <location>
        <begin position="130"/>
        <end position="161"/>
    </location>
</feature>
<accession>A0A8E2DYW2</accession>
<dbReference type="OrthoDB" id="428577at2759"/>
<proteinExistence type="predicted"/>
<dbReference type="Pfam" id="PF12550">
    <property type="entry name" value="GCR1_C"/>
    <property type="match status" value="1"/>
</dbReference>
<evidence type="ECO:0000256" key="1">
    <source>
        <dbReference type="SAM" id="MobiDB-lite"/>
    </source>
</evidence>
<dbReference type="Proteomes" id="UP000250266">
    <property type="component" value="Unassembled WGS sequence"/>
</dbReference>
<evidence type="ECO:0000313" key="4">
    <source>
        <dbReference type="Proteomes" id="UP000250266"/>
    </source>
</evidence>
<gene>
    <name evidence="3" type="ORF">K432DRAFT_410118</name>
</gene>
<keyword evidence="4" id="KW-1185">Reference proteome</keyword>
<organism evidence="3 4">
    <name type="scientific">Lepidopterella palustris CBS 459.81</name>
    <dbReference type="NCBI Taxonomy" id="1314670"/>
    <lineage>
        <taxon>Eukaryota</taxon>
        <taxon>Fungi</taxon>
        <taxon>Dikarya</taxon>
        <taxon>Ascomycota</taxon>
        <taxon>Pezizomycotina</taxon>
        <taxon>Dothideomycetes</taxon>
        <taxon>Pleosporomycetidae</taxon>
        <taxon>Mytilinidiales</taxon>
        <taxon>Argynnaceae</taxon>
        <taxon>Lepidopterella</taxon>
    </lineage>
</organism>
<protein>
    <recommendedName>
        <fullName evidence="2">Transcription activator GCR1-like domain-containing protein</fullName>
    </recommendedName>
</protein>
<dbReference type="AlphaFoldDB" id="A0A8E2DYW2"/>
<name>A0A8E2DYW2_9PEZI</name>